<evidence type="ECO:0000313" key="3">
    <source>
        <dbReference type="Proteomes" id="UP000054560"/>
    </source>
</evidence>
<dbReference type="EMBL" id="KQ242271">
    <property type="protein sequence ID" value="KNC79623.1"/>
    <property type="molecule type" value="Genomic_DNA"/>
</dbReference>
<protein>
    <submittedName>
        <fullName evidence="2">Uncharacterized protein</fullName>
    </submittedName>
</protein>
<evidence type="ECO:0000256" key="1">
    <source>
        <dbReference type="SAM" id="MobiDB-lite"/>
    </source>
</evidence>
<sequence>AALRQGISIEYVDRMYGSGETTKRLHVYVSPGTTKSQQKWTERQLTMSPTERKNLSTKPAAGEPEQPIWEEHHNAFPQDEQAIFPPKPSPGHESPALEGITEP</sequence>
<name>A0A0L0FUN1_9EUKA</name>
<feature type="non-terminal residue" evidence="2">
    <location>
        <position position="103"/>
    </location>
</feature>
<evidence type="ECO:0000313" key="2">
    <source>
        <dbReference type="EMBL" id="KNC79623.1"/>
    </source>
</evidence>
<feature type="compositionally biased region" description="Polar residues" evidence="1">
    <location>
        <begin position="31"/>
        <end position="49"/>
    </location>
</feature>
<organism evidence="2 3">
    <name type="scientific">Sphaeroforma arctica JP610</name>
    <dbReference type="NCBI Taxonomy" id="667725"/>
    <lineage>
        <taxon>Eukaryota</taxon>
        <taxon>Ichthyosporea</taxon>
        <taxon>Ichthyophonida</taxon>
        <taxon>Sphaeroforma</taxon>
    </lineage>
</organism>
<reference evidence="2 3" key="1">
    <citation type="submission" date="2011-02" db="EMBL/GenBank/DDBJ databases">
        <title>The Genome Sequence of Sphaeroforma arctica JP610.</title>
        <authorList>
            <consortium name="The Broad Institute Genome Sequencing Platform"/>
            <person name="Russ C."/>
            <person name="Cuomo C."/>
            <person name="Young S.K."/>
            <person name="Zeng Q."/>
            <person name="Gargeya S."/>
            <person name="Alvarado L."/>
            <person name="Berlin A."/>
            <person name="Chapman S.B."/>
            <person name="Chen Z."/>
            <person name="Freedman E."/>
            <person name="Gellesch M."/>
            <person name="Goldberg J."/>
            <person name="Griggs A."/>
            <person name="Gujja S."/>
            <person name="Heilman E."/>
            <person name="Heiman D."/>
            <person name="Howarth C."/>
            <person name="Mehta T."/>
            <person name="Neiman D."/>
            <person name="Pearson M."/>
            <person name="Roberts A."/>
            <person name="Saif S."/>
            <person name="Shea T."/>
            <person name="Shenoy N."/>
            <person name="Sisk P."/>
            <person name="Stolte C."/>
            <person name="Sykes S."/>
            <person name="White J."/>
            <person name="Yandava C."/>
            <person name="Burger G."/>
            <person name="Gray M.W."/>
            <person name="Holland P.W.H."/>
            <person name="King N."/>
            <person name="Lang F.B.F."/>
            <person name="Roger A.J."/>
            <person name="Ruiz-Trillo I."/>
            <person name="Haas B."/>
            <person name="Nusbaum C."/>
            <person name="Birren B."/>
        </authorList>
    </citation>
    <scope>NUCLEOTIDE SEQUENCE [LARGE SCALE GENOMIC DNA]</scope>
    <source>
        <strain evidence="2 3">JP610</strain>
    </source>
</reference>
<gene>
    <name evidence="2" type="ORF">SARC_07987</name>
</gene>
<dbReference type="Proteomes" id="UP000054560">
    <property type="component" value="Unassembled WGS sequence"/>
</dbReference>
<feature type="region of interest" description="Disordered" evidence="1">
    <location>
        <begin position="30"/>
        <end position="103"/>
    </location>
</feature>
<dbReference type="AlphaFoldDB" id="A0A0L0FUN1"/>
<keyword evidence="3" id="KW-1185">Reference proteome</keyword>
<dbReference type="GeneID" id="25908491"/>
<feature type="non-terminal residue" evidence="2">
    <location>
        <position position="1"/>
    </location>
</feature>
<proteinExistence type="predicted"/>
<accession>A0A0L0FUN1</accession>
<dbReference type="RefSeq" id="XP_014153525.1">
    <property type="nucleotide sequence ID" value="XM_014298050.1"/>
</dbReference>